<dbReference type="InterPro" id="IPR036390">
    <property type="entry name" value="WH_DNA-bd_sf"/>
</dbReference>
<dbReference type="AlphaFoldDB" id="A0A1U9M814"/>
<dbReference type="Pfam" id="PF03466">
    <property type="entry name" value="LysR_substrate"/>
    <property type="match status" value="1"/>
</dbReference>
<keyword evidence="2" id="KW-0805">Transcription regulation</keyword>
<dbReference type="FunFam" id="1.10.10.10:FF:000001">
    <property type="entry name" value="LysR family transcriptional regulator"/>
    <property type="match status" value="1"/>
</dbReference>
<dbReference type="RefSeq" id="WP_078038786.1">
    <property type="nucleotide sequence ID" value="NZ_CP015820.1"/>
</dbReference>
<proteinExistence type="inferred from homology"/>
<keyword evidence="3 6" id="KW-0238">DNA-binding</keyword>
<evidence type="ECO:0000313" key="7">
    <source>
        <dbReference type="Proteomes" id="UP000189660"/>
    </source>
</evidence>
<evidence type="ECO:0000259" key="5">
    <source>
        <dbReference type="PROSITE" id="PS50931"/>
    </source>
</evidence>
<name>A0A1U9M814_9HYPH</name>
<dbReference type="SUPFAM" id="SSF46785">
    <property type="entry name" value="Winged helix' DNA-binding domain"/>
    <property type="match status" value="1"/>
</dbReference>
<dbReference type="InterPro" id="IPR058163">
    <property type="entry name" value="LysR-type_TF_proteobact-type"/>
</dbReference>
<evidence type="ECO:0000256" key="2">
    <source>
        <dbReference type="ARBA" id="ARBA00023015"/>
    </source>
</evidence>
<dbReference type="GO" id="GO:0043565">
    <property type="term" value="F:sequence-specific DNA binding"/>
    <property type="evidence" value="ECO:0007669"/>
    <property type="project" value="TreeGrafter"/>
</dbReference>
<dbReference type="PANTHER" id="PTHR30537">
    <property type="entry name" value="HTH-TYPE TRANSCRIPTIONAL REGULATOR"/>
    <property type="match status" value="1"/>
</dbReference>
<sequence>MDRQQLSHLLIFETVVEEGSFRTAAKRLNIAPSAVSYAVGKLEESLGVQLFNRTTRSLGLSEAGKVLMHETASALRVIEDGFNAAKATHNKISGLLRINTGYSAAKFVIAPYLGAFSEAYPDITLDLVIDNRFVDIVKSGYDAGIRIHEQVEKDMIAAKIGGDLRSVLVATPKYFETHPAPHDPTDLKNHKAILYRFNEKRTYVWEFEKGRKKYTVTPPEQLILNNHQLVVDAVLQNAGLAYVFENYVKDAIKEGKLIKVMEDWTPSFPGFYIYYPQQKMRAALRAFIDFLPHIIDDMTCHKT</sequence>
<organism evidence="6 7">
    <name type="scientific">Bartonella apihabitans</name>
    <dbReference type="NCBI Taxonomy" id="2750929"/>
    <lineage>
        <taxon>Bacteria</taxon>
        <taxon>Pseudomonadati</taxon>
        <taxon>Pseudomonadota</taxon>
        <taxon>Alphaproteobacteria</taxon>
        <taxon>Hyphomicrobiales</taxon>
        <taxon>Bartonellaceae</taxon>
        <taxon>Bartonella</taxon>
    </lineage>
</organism>
<dbReference type="Proteomes" id="UP000189660">
    <property type="component" value="Chromosome"/>
</dbReference>
<keyword evidence="4" id="KW-0804">Transcription</keyword>
<feature type="domain" description="HTH lysR-type" evidence="5">
    <location>
        <begin position="1"/>
        <end position="61"/>
    </location>
</feature>
<dbReference type="Gene3D" id="3.40.190.290">
    <property type="match status" value="1"/>
</dbReference>
<dbReference type="GO" id="GO:0006351">
    <property type="term" value="P:DNA-templated transcription"/>
    <property type="evidence" value="ECO:0007669"/>
    <property type="project" value="TreeGrafter"/>
</dbReference>
<dbReference type="SUPFAM" id="SSF53850">
    <property type="entry name" value="Periplasmic binding protein-like II"/>
    <property type="match status" value="1"/>
</dbReference>
<dbReference type="CDD" id="cd08474">
    <property type="entry name" value="PBP2_CrgA_like_5"/>
    <property type="match status" value="1"/>
</dbReference>
<keyword evidence="7" id="KW-1185">Reference proteome</keyword>
<comment type="similarity">
    <text evidence="1">Belongs to the LysR transcriptional regulatory family.</text>
</comment>
<evidence type="ECO:0000256" key="1">
    <source>
        <dbReference type="ARBA" id="ARBA00009437"/>
    </source>
</evidence>
<dbReference type="PROSITE" id="PS50931">
    <property type="entry name" value="HTH_LYSR"/>
    <property type="match status" value="1"/>
</dbReference>
<dbReference type="PRINTS" id="PR00039">
    <property type="entry name" value="HTHLYSR"/>
</dbReference>
<dbReference type="InterPro" id="IPR000847">
    <property type="entry name" value="LysR_HTH_N"/>
</dbReference>
<dbReference type="OrthoDB" id="9813056at2"/>
<dbReference type="Pfam" id="PF00126">
    <property type="entry name" value="HTH_1"/>
    <property type="match status" value="1"/>
</dbReference>
<dbReference type="InterPro" id="IPR036388">
    <property type="entry name" value="WH-like_DNA-bd_sf"/>
</dbReference>
<dbReference type="Gene3D" id="1.10.10.10">
    <property type="entry name" value="Winged helix-like DNA-binding domain superfamily/Winged helix DNA-binding domain"/>
    <property type="match status" value="1"/>
</dbReference>
<evidence type="ECO:0000256" key="4">
    <source>
        <dbReference type="ARBA" id="ARBA00023163"/>
    </source>
</evidence>
<dbReference type="KEGG" id="bapa:BBC0178_000540"/>
<gene>
    <name evidence="6" type="ORF">BBC0178_000540</name>
</gene>
<dbReference type="InterPro" id="IPR005119">
    <property type="entry name" value="LysR_subst-bd"/>
</dbReference>
<protein>
    <submittedName>
        <fullName evidence="6">DNA-binding transcriptional regulator, LysR family</fullName>
    </submittedName>
</protein>
<accession>A0A1U9M814</accession>
<evidence type="ECO:0000313" key="6">
    <source>
        <dbReference type="EMBL" id="AQT41562.1"/>
    </source>
</evidence>
<dbReference type="EMBL" id="CP015820">
    <property type="protein sequence ID" value="AQT41562.1"/>
    <property type="molecule type" value="Genomic_DNA"/>
</dbReference>
<reference evidence="6 7" key="1">
    <citation type="submission" date="2016-11" db="EMBL/GenBank/DDBJ databases">
        <title>Comparative genomics of Bartonella apis.</title>
        <authorList>
            <person name="Engel P."/>
        </authorList>
    </citation>
    <scope>NUCLEOTIDE SEQUENCE [LARGE SCALE GENOMIC DNA]</scope>
    <source>
        <strain evidence="6 7">BBC0178</strain>
    </source>
</reference>
<evidence type="ECO:0000256" key="3">
    <source>
        <dbReference type="ARBA" id="ARBA00023125"/>
    </source>
</evidence>
<dbReference type="GO" id="GO:0003700">
    <property type="term" value="F:DNA-binding transcription factor activity"/>
    <property type="evidence" value="ECO:0007669"/>
    <property type="project" value="InterPro"/>
</dbReference>
<dbReference type="PANTHER" id="PTHR30537:SF1">
    <property type="entry name" value="HTH-TYPE TRANSCRIPTIONAL REGULATOR PGRR"/>
    <property type="match status" value="1"/>
</dbReference>